<accession>A0A447IT97</accession>
<sequence length="761" mass="83402">MLSFAPPIRLIEGHPVFADHQDAGLFHILPAAPVLADGPNGDPAFGLMRYLGDGPDGAAVAGGFLSLATELAVPDLAQRRIAQRLSDELGRPVRLSLPLFDDGQVELTLLGQGGGATPGTPFEVTVLGSARPSMAGNNTATFQIALNAAAAFVEAGVGDPTLPALVVYRMALSGLHPAYRVSVSGDLSRLERELDARFRANVWYVRADIAAQTRDALSNAGVRVDTLIMDGQAADDAAAAERAVLDWITDSYFDPAYGTTPPPAPTLVDSIAGTVTDLFDTLIPGVSFKLKSRRDSDVRQIDAVLNRTTVRRRDLVFQATLGHELFARRVDGDGQERPDWPALRDRLIGGVNIASIPRREVRLGVMDRFASDGLFAVEVEIALPDPGGAGDLHPETFVFHDATDRQLYAVNLLDADPALLTDPYRYRLRCHYDPASDFGQRPGETGPWVEGRAGELIVDPRVDGPYRLRQPVIGVAPGFPFAQFPQVTVDLRRTEGTEETQRDMLALTPDSPESEWTFRGHGDDPQRFEYRLQFERPMPQGGPVALDWRAETGLRITLPDPLPHRRRATFFAALPWAEVTMAFLEIRYDDAANGVRIDERIALSADQPLIERDYAIADPTVAALVYRLTALMPGRGFVQGDWRETTDTTIALGRELVEMRAVRFRAVGLPLSQHRLSQMEIQAEALGSDGALRHRHRIAVAGDQAGTDLGTWTFPRFAPEVATLRIRADWRDADGFPNGSGWTDWTRDLVLVRVPQMTFQA</sequence>
<dbReference type="AlphaFoldDB" id="A0A447IT97"/>
<dbReference type="Proteomes" id="UP000270743">
    <property type="component" value="Unassembled WGS sequence"/>
</dbReference>
<name>A0A447IT97_9RHOB</name>
<dbReference type="RefSeq" id="WP_126156224.1">
    <property type="nucleotide sequence ID" value="NZ_UZWE01000072.1"/>
</dbReference>
<reference evidence="1 2" key="1">
    <citation type="submission" date="2018-12" db="EMBL/GenBank/DDBJ databases">
        <authorList>
            <person name="Criscuolo A."/>
        </authorList>
    </citation>
    <scope>NUCLEOTIDE SEQUENCE [LARGE SCALE GENOMIC DNA]</scope>
    <source>
        <strain evidence="1">ACIP1116241</strain>
    </source>
</reference>
<evidence type="ECO:0000313" key="2">
    <source>
        <dbReference type="Proteomes" id="UP000270743"/>
    </source>
</evidence>
<proteinExistence type="predicted"/>
<gene>
    <name evidence="1" type="ORF">PARHAE_03893</name>
</gene>
<evidence type="ECO:0000313" key="1">
    <source>
        <dbReference type="EMBL" id="VDS10675.1"/>
    </source>
</evidence>
<dbReference type="OrthoDB" id="8476822at2"/>
<keyword evidence="2" id="KW-1185">Reference proteome</keyword>
<dbReference type="EMBL" id="UZWE01000072">
    <property type="protein sequence ID" value="VDS10675.1"/>
    <property type="molecule type" value="Genomic_DNA"/>
</dbReference>
<organism evidence="1 2">
    <name type="scientific">Paracoccus haematequi</name>
    <dbReference type="NCBI Taxonomy" id="2491866"/>
    <lineage>
        <taxon>Bacteria</taxon>
        <taxon>Pseudomonadati</taxon>
        <taxon>Pseudomonadota</taxon>
        <taxon>Alphaproteobacteria</taxon>
        <taxon>Rhodobacterales</taxon>
        <taxon>Paracoccaceae</taxon>
        <taxon>Paracoccus</taxon>
    </lineage>
</organism>
<protein>
    <submittedName>
        <fullName evidence="1">Uncharacterized protein</fullName>
    </submittedName>
</protein>